<proteinExistence type="predicted"/>
<keyword evidence="1" id="KW-0732">Signal</keyword>
<evidence type="ECO:0000313" key="3">
    <source>
        <dbReference type="Proteomes" id="UP000294650"/>
    </source>
</evidence>
<comment type="caution">
    <text evidence="2">The sequence shown here is derived from an EMBL/GenBank/DDBJ whole genome shotgun (WGS) entry which is preliminary data.</text>
</comment>
<feature type="signal peptide" evidence="1">
    <location>
        <begin position="1"/>
        <end position="19"/>
    </location>
</feature>
<dbReference type="RefSeq" id="WP_132372114.1">
    <property type="nucleotide sequence ID" value="NZ_SMAN01000014.1"/>
</dbReference>
<reference evidence="2 3" key="1">
    <citation type="submission" date="2019-03" db="EMBL/GenBank/DDBJ databases">
        <title>Genomic Encyclopedia of Type Strains, Phase IV (KMG-IV): sequencing the most valuable type-strain genomes for metagenomic binning, comparative biology and taxonomic classification.</title>
        <authorList>
            <person name="Goeker M."/>
        </authorList>
    </citation>
    <scope>NUCLEOTIDE SEQUENCE [LARGE SCALE GENOMIC DNA]</scope>
    <source>
        <strain evidence="2 3">DSM 25894</strain>
    </source>
</reference>
<keyword evidence="3" id="KW-1185">Reference proteome</keyword>
<dbReference type="PROSITE" id="PS51257">
    <property type="entry name" value="PROKAR_LIPOPROTEIN"/>
    <property type="match status" value="1"/>
</dbReference>
<accession>A0A4R3MVV7</accession>
<gene>
    <name evidence="2" type="ORF">EDD68_11417</name>
</gene>
<dbReference type="OrthoDB" id="2436709at2"/>
<dbReference type="EMBL" id="SMAN01000014">
    <property type="protein sequence ID" value="TCT20335.1"/>
    <property type="molecule type" value="Genomic_DNA"/>
</dbReference>
<organism evidence="2 3">
    <name type="scientific">Melghiribacillus thermohalophilus</name>
    <dbReference type="NCBI Taxonomy" id="1324956"/>
    <lineage>
        <taxon>Bacteria</taxon>
        <taxon>Bacillati</taxon>
        <taxon>Bacillota</taxon>
        <taxon>Bacilli</taxon>
        <taxon>Bacillales</taxon>
        <taxon>Bacillaceae</taxon>
        <taxon>Melghiribacillus</taxon>
    </lineage>
</organism>
<evidence type="ECO:0000256" key="1">
    <source>
        <dbReference type="SAM" id="SignalP"/>
    </source>
</evidence>
<sequence length="198" mass="22392">MKKTFIWFTLFFMISIFTACEEKQPEKSITIEPYELSEEEKTLVSKTGISFIEYFKLHGKISETEDLVFEVEIYKNGKPDGGSKTFGLIDRDFDHEIVSFGMMDYPTSEETMITWGSPGGIGSTSYVTDVSGSTYGNLLTEKVTLEKDQPVYLVGWKGTNNHTVTGFHADNGQFPEDVLDSELAILYKVTLKDRDDVE</sequence>
<name>A0A4R3MVV7_9BACI</name>
<dbReference type="AlphaFoldDB" id="A0A4R3MVV7"/>
<evidence type="ECO:0000313" key="2">
    <source>
        <dbReference type="EMBL" id="TCT20335.1"/>
    </source>
</evidence>
<protein>
    <submittedName>
        <fullName evidence="2">Uncharacterized protein</fullName>
    </submittedName>
</protein>
<dbReference type="Proteomes" id="UP000294650">
    <property type="component" value="Unassembled WGS sequence"/>
</dbReference>
<feature type="chain" id="PRO_5038905447" evidence="1">
    <location>
        <begin position="20"/>
        <end position="198"/>
    </location>
</feature>